<feature type="region of interest" description="Disordered" evidence="1">
    <location>
        <begin position="504"/>
        <end position="578"/>
    </location>
</feature>
<feature type="region of interest" description="Disordered" evidence="1">
    <location>
        <begin position="280"/>
        <end position="311"/>
    </location>
</feature>
<gene>
    <name evidence="2" type="ORF">R3P38DRAFT_2903743</name>
</gene>
<feature type="compositionally biased region" description="Pro residues" evidence="1">
    <location>
        <begin position="506"/>
        <end position="516"/>
    </location>
</feature>
<comment type="caution">
    <text evidence="2">The sequence shown here is derived from an EMBL/GenBank/DDBJ whole genome shotgun (WGS) entry which is preliminary data.</text>
</comment>
<evidence type="ECO:0000313" key="3">
    <source>
        <dbReference type="Proteomes" id="UP001362999"/>
    </source>
</evidence>
<evidence type="ECO:0000313" key="2">
    <source>
        <dbReference type="EMBL" id="KAK7037979.1"/>
    </source>
</evidence>
<accession>A0AAW0CCV8</accession>
<feature type="region of interest" description="Disordered" evidence="1">
    <location>
        <begin position="162"/>
        <end position="203"/>
    </location>
</feature>
<feature type="compositionally biased region" description="Polar residues" evidence="1">
    <location>
        <begin position="182"/>
        <end position="203"/>
    </location>
</feature>
<dbReference type="Proteomes" id="UP001362999">
    <property type="component" value="Unassembled WGS sequence"/>
</dbReference>
<sequence length="760" mass="81633">MIRRKFARVLVSSSTIPGYVLRYRSHAMDGVYSILAGLGVRVVVDAATWSNVKLSGTLIGLWEGVVLLHYVKKAPGSTDPYLAYAVRLFVDFLVTESVFKLVIVLLWSTMGMVLADIAPSVWADLGLRRQWSRMRRDLYVSTRMFSKRRTVRFVSTPTIGTTAARSTASSAESSVDAESTVGTTLYPPSTTIYGPSTTVPTTAPSESILTLTETTIRPVMARRRSSVPGTFPGAEMSESETDGGSVPNEDESEGESQVETMPIFSTQSSHVTIARIIPPEPSEDTYTFTSSPRSSSPTYSLEYSDDPSADNPVDIPSDLEEEVLVHSHRRLSGFDDHETTPKQILVVLPPTFSESLQDWESSHATEEVPPSPWMPLIPDHEPLDEWETVNAQEEPSAPPEADVIFRTVSSNEDNASIGAPSTIAPEPALGETAVPDVDLSEPLPVHIPAPPLIFFDGSPPITIPVPDPVPPEISETIILVPETVQIVRNSDGPSSEAPLLVLQPLAPDPSQDPPAIPVDTTIETPTAPEPPAPQQLLDAGNSSHHLYGPDPPVQPTVNTSLLSSRPATPPVPSPSGSLSRALARIASLDRQRKSSLSEGGSAAASAVLAKKELADVNNKAAGAFVGLYNPPSASLYEFNTTGLTPDEAVTQTEARLEKLLLTQVPPVGTRPEDMVHDSPNRGALKVVLEQSIKGRLVKQKLLVALTDSGLNWFEETSRPNVVHVLLPVSAAAEEPASASAAAEDKPPKKADEDDDDAKEY</sequence>
<dbReference type="AlphaFoldDB" id="A0AAW0CCV8"/>
<keyword evidence="3" id="KW-1185">Reference proteome</keyword>
<feature type="compositionally biased region" description="Polar residues" evidence="1">
    <location>
        <begin position="555"/>
        <end position="566"/>
    </location>
</feature>
<feature type="compositionally biased region" description="Low complexity" evidence="1">
    <location>
        <begin position="285"/>
        <end position="300"/>
    </location>
</feature>
<proteinExistence type="predicted"/>
<feature type="compositionally biased region" description="Low complexity" evidence="1">
    <location>
        <begin position="732"/>
        <end position="741"/>
    </location>
</feature>
<feature type="compositionally biased region" description="Basic and acidic residues" evidence="1">
    <location>
        <begin position="742"/>
        <end position="751"/>
    </location>
</feature>
<organism evidence="2 3">
    <name type="scientific">Favolaschia claudopus</name>
    <dbReference type="NCBI Taxonomy" id="2862362"/>
    <lineage>
        <taxon>Eukaryota</taxon>
        <taxon>Fungi</taxon>
        <taxon>Dikarya</taxon>
        <taxon>Basidiomycota</taxon>
        <taxon>Agaricomycotina</taxon>
        <taxon>Agaricomycetes</taxon>
        <taxon>Agaricomycetidae</taxon>
        <taxon>Agaricales</taxon>
        <taxon>Marasmiineae</taxon>
        <taxon>Mycenaceae</taxon>
        <taxon>Favolaschia</taxon>
    </lineage>
</organism>
<evidence type="ECO:0000256" key="1">
    <source>
        <dbReference type="SAM" id="MobiDB-lite"/>
    </source>
</evidence>
<feature type="region of interest" description="Disordered" evidence="1">
    <location>
        <begin position="222"/>
        <end position="258"/>
    </location>
</feature>
<feature type="compositionally biased region" description="Low complexity" evidence="1">
    <location>
        <begin position="162"/>
        <end position="181"/>
    </location>
</feature>
<protein>
    <submittedName>
        <fullName evidence="2">Uncharacterized protein</fullName>
    </submittedName>
</protein>
<name>A0AAW0CCV8_9AGAR</name>
<feature type="region of interest" description="Disordered" evidence="1">
    <location>
        <begin position="732"/>
        <end position="760"/>
    </location>
</feature>
<reference evidence="2 3" key="1">
    <citation type="journal article" date="2024" name="J Genomics">
        <title>Draft genome sequencing and assembly of Favolaschia claudopus CIRM-BRFM 2984 isolated from oak limbs.</title>
        <authorList>
            <person name="Navarro D."/>
            <person name="Drula E."/>
            <person name="Chaduli D."/>
            <person name="Cazenave R."/>
            <person name="Ahrendt S."/>
            <person name="Wang J."/>
            <person name="Lipzen A."/>
            <person name="Daum C."/>
            <person name="Barry K."/>
            <person name="Grigoriev I.V."/>
            <person name="Favel A."/>
            <person name="Rosso M.N."/>
            <person name="Martin F."/>
        </authorList>
    </citation>
    <scope>NUCLEOTIDE SEQUENCE [LARGE SCALE GENOMIC DNA]</scope>
    <source>
        <strain evidence="2 3">CIRM-BRFM 2984</strain>
    </source>
</reference>
<dbReference type="EMBL" id="JAWWNJ010000017">
    <property type="protein sequence ID" value="KAK7037979.1"/>
    <property type="molecule type" value="Genomic_DNA"/>
</dbReference>